<dbReference type="InterPro" id="IPR029001">
    <property type="entry name" value="ITPase-like_fam"/>
</dbReference>
<dbReference type="GO" id="GO:0036220">
    <property type="term" value="F:ITP diphosphatase activity"/>
    <property type="evidence" value="ECO:0007669"/>
    <property type="project" value="UniProtKB-EC"/>
</dbReference>
<dbReference type="PANTHER" id="PTHR11067">
    <property type="entry name" value="INOSINE TRIPHOSPHATE PYROPHOSPHATASE/HAM1 PROTEIN"/>
    <property type="match status" value="1"/>
</dbReference>
<evidence type="ECO:0000256" key="8">
    <source>
        <dbReference type="RuleBase" id="RU003781"/>
    </source>
</evidence>
<comment type="catalytic activity">
    <reaction evidence="7">
        <text>dITP + H2O = dIMP + diphosphate + H(+)</text>
        <dbReference type="Rhea" id="RHEA:28342"/>
        <dbReference type="ChEBI" id="CHEBI:15377"/>
        <dbReference type="ChEBI" id="CHEBI:15378"/>
        <dbReference type="ChEBI" id="CHEBI:33019"/>
        <dbReference type="ChEBI" id="CHEBI:61194"/>
        <dbReference type="ChEBI" id="CHEBI:61382"/>
        <dbReference type="EC" id="3.6.1.66"/>
    </reaction>
</comment>
<keyword evidence="10" id="KW-1185">Reference proteome</keyword>
<dbReference type="RefSeq" id="WP_255228404.1">
    <property type="nucleotide sequence ID" value="NZ_JAJEKE010000016.1"/>
</dbReference>
<evidence type="ECO:0000256" key="6">
    <source>
        <dbReference type="ARBA" id="ARBA00023080"/>
    </source>
</evidence>
<dbReference type="CDD" id="cd00515">
    <property type="entry name" value="HAM1"/>
    <property type="match status" value="1"/>
</dbReference>
<feature type="binding site" evidence="7">
    <location>
        <begin position="7"/>
        <end position="12"/>
    </location>
    <ligand>
        <name>substrate</name>
    </ligand>
</feature>
<dbReference type="EMBL" id="JAJEKE010000016">
    <property type="protein sequence ID" value="MCQ1530881.1"/>
    <property type="molecule type" value="Genomic_DNA"/>
</dbReference>
<evidence type="ECO:0000256" key="4">
    <source>
        <dbReference type="ARBA" id="ARBA00022801"/>
    </source>
</evidence>
<dbReference type="PANTHER" id="PTHR11067:SF9">
    <property type="entry name" value="INOSINE TRIPHOSPHATE PYROPHOSPHATASE"/>
    <property type="match status" value="1"/>
</dbReference>
<dbReference type="HAMAP" id="MF_01405">
    <property type="entry name" value="Non_canon_purine_NTPase"/>
    <property type="match status" value="1"/>
</dbReference>
<evidence type="ECO:0000256" key="1">
    <source>
        <dbReference type="ARBA" id="ARBA00008023"/>
    </source>
</evidence>
<keyword evidence="6 7" id="KW-0546">Nucleotide metabolism</keyword>
<keyword evidence="3 7" id="KW-0547">Nucleotide-binding</keyword>
<gene>
    <name evidence="9" type="ORF">LJD61_15215</name>
</gene>
<name>A0ABT1NLV5_9FIRM</name>
<comment type="cofactor">
    <cofactor evidence="7">
        <name>Mg(2+)</name>
        <dbReference type="ChEBI" id="CHEBI:18420"/>
    </cofactor>
    <text evidence="7">Binds 1 Mg(2+) ion per subunit.</text>
</comment>
<dbReference type="SUPFAM" id="SSF52972">
    <property type="entry name" value="ITPase-like"/>
    <property type="match status" value="1"/>
</dbReference>
<feature type="binding site" evidence="7">
    <location>
        <begin position="154"/>
        <end position="157"/>
    </location>
    <ligand>
        <name>substrate</name>
    </ligand>
</feature>
<sequence>MEVIAATNNQHKLEEIRAILKDVGYEVLSLDQVGINIDIEENGSTFKENALIKARAIWKLTGRPSIADDSGLEVFALKGEPGVYSARYAGVEGGKKDAANNKKLLENMRSIPQNERQARFVSSIALVLSDEEEIVTEGYINGSIGFEGKGENGFGYDPLFIISGLDKTMAELTSTEKNKISHRANALEGLKNILIQKKA</sequence>
<feature type="binding site" evidence="7">
    <location>
        <position position="69"/>
    </location>
    <ligand>
        <name>Mg(2+)</name>
        <dbReference type="ChEBI" id="CHEBI:18420"/>
    </ligand>
</feature>
<feature type="binding site" evidence="7">
    <location>
        <position position="177"/>
    </location>
    <ligand>
        <name>substrate</name>
    </ligand>
</feature>
<comment type="caution">
    <text evidence="9">The sequence shown here is derived from an EMBL/GenBank/DDBJ whole genome shotgun (WGS) entry which is preliminary data.</text>
</comment>
<feature type="binding site" evidence="7">
    <location>
        <begin position="182"/>
        <end position="183"/>
    </location>
    <ligand>
        <name>substrate</name>
    </ligand>
</feature>
<evidence type="ECO:0000256" key="2">
    <source>
        <dbReference type="ARBA" id="ARBA00022723"/>
    </source>
</evidence>
<dbReference type="InterPro" id="IPR002637">
    <property type="entry name" value="RdgB/HAM1"/>
</dbReference>
<keyword evidence="5 7" id="KW-0460">Magnesium</keyword>
<dbReference type="InterPro" id="IPR020922">
    <property type="entry name" value="dITP/XTP_pyrophosphatase"/>
</dbReference>
<comment type="subunit">
    <text evidence="7">Homodimer.</text>
</comment>
<dbReference type="Proteomes" id="UP001651880">
    <property type="component" value="Unassembled WGS sequence"/>
</dbReference>
<evidence type="ECO:0000256" key="3">
    <source>
        <dbReference type="ARBA" id="ARBA00022741"/>
    </source>
</evidence>
<comment type="similarity">
    <text evidence="1 7 8">Belongs to the HAM1 NTPase family.</text>
</comment>
<dbReference type="Gene3D" id="3.90.950.10">
    <property type="match status" value="1"/>
</dbReference>
<evidence type="ECO:0000313" key="9">
    <source>
        <dbReference type="EMBL" id="MCQ1530881.1"/>
    </source>
</evidence>
<accession>A0ABT1NLV5</accession>
<evidence type="ECO:0000313" key="10">
    <source>
        <dbReference type="Proteomes" id="UP001651880"/>
    </source>
</evidence>
<dbReference type="EC" id="3.6.1.66" evidence="7"/>
<feature type="binding site" evidence="7">
    <location>
        <position position="70"/>
    </location>
    <ligand>
        <name>substrate</name>
    </ligand>
</feature>
<keyword evidence="4 7" id="KW-0378">Hydrolase</keyword>
<proteinExistence type="inferred from homology"/>
<dbReference type="NCBIfam" id="TIGR00042">
    <property type="entry name" value="RdgB/HAM1 family non-canonical purine NTP pyrophosphatase"/>
    <property type="match status" value="1"/>
</dbReference>
<comment type="catalytic activity">
    <reaction evidence="7">
        <text>ITP + H2O = IMP + diphosphate + H(+)</text>
        <dbReference type="Rhea" id="RHEA:29399"/>
        <dbReference type="ChEBI" id="CHEBI:15377"/>
        <dbReference type="ChEBI" id="CHEBI:15378"/>
        <dbReference type="ChEBI" id="CHEBI:33019"/>
        <dbReference type="ChEBI" id="CHEBI:58053"/>
        <dbReference type="ChEBI" id="CHEBI:61402"/>
        <dbReference type="EC" id="3.6.1.66"/>
    </reaction>
</comment>
<dbReference type="NCBIfam" id="NF011397">
    <property type="entry name" value="PRK14822.1"/>
    <property type="match status" value="1"/>
</dbReference>
<organism evidence="9 10">
    <name type="scientific">Lutispora saccharofermentans</name>
    <dbReference type="NCBI Taxonomy" id="3024236"/>
    <lineage>
        <taxon>Bacteria</taxon>
        <taxon>Bacillati</taxon>
        <taxon>Bacillota</taxon>
        <taxon>Clostridia</taxon>
        <taxon>Lutisporales</taxon>
        <taxon>Lutisporaceae</taxon>
        <taxon>Lutispora</taxon>
    </lineage>
</organism>
<evidence type="ECO:0000256" key="5">
    <source>
        <dbReference type="ARBA" id="ARBA00022842"/>
    </source>
</evidence>
<keyword evidence="2 7" id="KW-0479">Metal-binding</keyword>
<reference evidence="9 10" key="1">
    <citation type="submission" date="2021-10" db="EMBL/GenBank/DDBJ databases">
        <title>Lutispora strain m25 sp. nov., a thermophilic, non-spore-forming bacterium isolated from a lab-scale methanogenic bioreactor digesting anaerobic sludge.</title>
        <authorList>
            <person name="El Houari A."/>
            <person name="Mcdonald J."/>
        </authorList>
    </citation>
    <scope>NUCLEOTIDE SEQUENCE [LARGE SCALE GENOMIC DNA]</scope>
    <source>
        <strain evidence="10">m25</strain>
    </source>
</reference>
<feature type="active site" description="Proton acceptor" evidence="7">
    <location>
        <position position="69"/>
    </location>
</feature>
<evidence type="ECO:0000256" key="7">
    <source>
        <dbReference type="HAMAP-Rule" id="MF_01405"/>
    </source>
</evidence>
<comment type="catalytic activity">
    <reaction evidence="7">
        <text>XTP + H2O = XMP + diphosphate + H(+)</text>
        <dbReference type="Rhea" id="RHEA:28610"/>
        <dbReference type="ChEBI" id="CHEBI:15377"/>
        <dbReference type="ChEBI" id="CHEBI:15378"/>
        <dbReference type="ChEBI" id="CHEBI:33019"/>
        <dbReference type="ChEBI" id="CHEBI:57464"/>
        <dbReference type="ChEBI" id="CHEBI:61314"/>
        <dbReference type="EC" id="3.6.1.66"/>
    </reaction>
</comment>
<feature type="binding site" evidence="7">
    <location>
        <position position="40"/>
    </location>
    <ligand>
        <name>Mg(2+)</name>
        <dbReference type="ChEBI" id="CHEBI:18420"/>
    </ligand>
</feature>
<dbReference type="Pfam" id="PF01725">
    <property type="entry name" value="Ham1p_like"/>
    <property type="match status" value="1"/>
</dbReference>
<protein>
    <recommendedName>
        <fullName evidence="7">dITP/XTP pyrophosphatase</fullName>
        <ecNumber evidence="7">3.6.1.66</ecNumber>
    </recommendedName>
    <alternativeName>
        <fullName evidence="7">Non-canonical purine NTP pyrophosphatase</fullName>
    </alternativeName>
    <alternativeName>
        <fullName evidence="7">Non-standard purine NTP pyrophosphatase</fullName>
    </alternativeName>
    <alternativeName>
        <fullName evidence="7">Nucleoside-triphosphate diphosphatase</fullName>
    </alternativeName>
    <alternativeName>
        <fullName evidence="7">Nucleoside-triphosphate pyrophosphatase</fullName>
        <shortName evidence="7">NTPase</shortName>
    </alternativeName>
</protein>
<comment type="function">
    <text evidence="7">Pyrophosphatase that catalyzes the hydrolysis of nucleoside triphosphates to their monophosphate derivatives, with a high preference for the non-canonical purine nucleotides XTP (xanthosine triphosphate), dITP (deoxyinosine triphosphate) and ITP. Seems to function as a house-cleaning enzyme that removes non-canonical purine nucleotides from the nucleotide pool, thus preventing their incorporation into DNA/RNA and avoiding chromosomal lesions.</text>
</comment>